<proteinExistence type="predicted"/>
<organism evidence="4 5">
    <name type="scientific">Paenibacillus alginolyticus</name>
    <dbReference type="NCBI Taxonomy" id="59839"/>
    <lineage>
        <taxon>Bacteria</taxon>
        <taxon>Bacillati</taxon>
        <taxon>Bacillota</taxon>
        <taxon>Bacilli</taxon>
        <taxon>Bacillales</taxon>
        <taxon>Paenibacillaceae</taxon>
        <taxon>Paenibacillus</taxon>
    </lineage>
</organism>
<keyword evidence="1 2" id="KW-0807">Transducer</keyword>
<evidence type="ECO:0000313" key="4">
    <source>
        <dbReference type="EMBL" id="MCY9692213.1"/>
    </source>
</evidence>
<dbReference type="Proteomes" id="UP001527099">
    <property type="component" value="Unassembled WGS sequence"/>
</dbReference>
<evidence type="ECO:0000313" key="5">
    <source>
        <dbReference type="Proteomes" id="UP001527099"/>
    </source>
</evidence>
<keyword evidence="5" id="KW-1185">Reference proteome</keyword>
<dbReference type="Gene3D" id="1.10.287.950">
    <property type="entry name" value="Methyl-accepting chemotaxis protein"/>
    <property type="match status" value="1"/>
</dbReference>
<dbReference type="PANTHER" id="PTHR32089:SF112">
    <property type="entry name" value="LYSOZYME-LIKE PROTEIN-RELATED"/>
    <property type="match status" value="1"/>
</dbReference>
<dbReference type="PANTHER" id="PTHR32089">
    <property type="entry name" value="METHYL-ACCEPTING CHEMOTAXIS PROTEIN MCPB"/>
    <property type="match status" value="1"/>
</dbReference>
<name>A0ABT4G7R0_9BACL</name>
<dbReference type="Pfam" id="PF00015">
    <property type="entry name" value="MCPsignal"/>
    <property type="match status" value="1"/>
</dbReference>
<evidence type="ECO:0000259" key="3">
    <source>
        <dbReference type="PROSITE" id="PS50111"/>
    </source>
</evidence>
<feature type="domain" description="Methyl-accepting transducer" evidence="3">
    <location>
        <begin position="169"/>
        <end position="386"/>
    </location>
</feature>
<dbReference type="SMART" id="SM00283">
    <property type="entry name" value="MA"/>
    <property type="match status" value="1"/>
</dbReference>
<protein>
    <submittedName>
        <fullName evidence="4">Methyl-accepting chemotaxis protein</fullName>
    </submittedName>
</protein>
<evidence type="ECO:0000256" key="1">
    <source>
        <dbReference type="ARBA" id="ARBA00023224"/>
    </source>
</evidence>
<dbReference type="Gene3D" id="3.10.580.10">
    <property type="entry name" value="CBS-domain"/>
    <property type="match status" value="1"/>
</dbReference>
<dbReference type="EMBL" id="JAMDMX010000011">
    <property type="protein sequence ID" value="MCY9692213.1"/>
    <property type="molecule type" value="Genomic_DNA"/>
</dbReference>
<sequence>MSVSLLLVEQTEQNQIVHSTELDLDLLPTLLNENYAGVNIDEYIRMPFVFSVDMTCNEASNLFKETEKECAVVCNEKDEPLGLIMKQRFYKQLGTVYGTSLYFRRSVTLVSEKNPLVLEHTVDVQEMIQLALNRDEEFVYDCIIITRQGKLYGILTCSDLLSMSRVLQEQASDLQIHTVSGTKRMLQQIDGACKTVIKSTHEGISVSSTMIDLMLDGKRELQTVMQSIEFYSESTFRQGVQSQELSKDAKAVQGIVTMIRELAERSNVLSVNASIEAARAGEHGRGFAVVADEMRKLSIETKSYAQKIDDMIQSISKSVLSTISLVEQTSHQTTESLNHTRQTSDVFEKLFYHVTENQKTMDRIHQQAEYAENEGLKVNQTIDELIHSLNKNYGNREQGEQ</sequence>
<dbReference type="RefSeq" id="WP_268613802.1">
    <property type="nucleotide sequence ID" value="NZ_JAMDMX010000011.1"/>
</dbReference>
<dbReference type="InterPro" id="IPR004089">
    <property type="entry name" value="MCPsignal_dom"/>
</dbReference>
<dbReference type="PROSITE" id="PS50111">
    <property type="entry name" value="CHEMOTAXIS_TRANSDUC_2"/>
    <property type="match status" value="1"/>
</dbReference>
<dbReference type="SUPFAM" id="SSF54631">
    <property type="entry name" value="CBS-domain pair"/>
    <property type="match status" value="1"/>
</dbReference>
<dbReference type="SUPFAM" id="SSF58104">
    <property type="entry name" value="Methyl-accepting chemotaxis protein (MCP) signaling domain"/>
    <property type="match status" value="1"/>
</dbReference>
<reference evidence="4 5" key="1">
    <citation type="submission" date="2022-05" db="EMBL/GenBank/DDBJ databases">
        <title>Genome Sequencing of Bee-Associated Microbes.</title>
        <authorList>
            <person name="Dunlap C."/>
        </authorList>
    </citation>
    <scope>NUCLEOTIDE SEQUENCE [LARGE SCALE GENOMIC DNA]</scope>
    <source>
        <strain evidence="4 5">NRRL B-14421</strain>
    </source>
</reference>
<accession>A0ABT4G7R0</accession>
<evidence type="ECO:0000256" key="2">
    <source>
        <dbReference type="PROSITE-ProRule" id="PRU00284"/>
    </source>
</evidence>
<dbReference type="InterPro" id="IPR046342">
    <property type="entry name" value="CBS_dom_sf"/>
</dbReference>
<comment type="caution">
    <text evidence="4">The sequence shown here is derived from an EMBL/GenBank/DDBJ whole genome shotgun (WGS) entry which is preliminary data.</text>
</comment>
<gene>
    <name evidence="4" type="ORF">M5X19_04705</name>
</gene>